<dbReference type="AlphaFoldDB" id="A0A9P4VAA1"/>
<evidence type="ECO:0000313" key="3">
    <source>
        <dbReference type="EMBL" id="KAF2741420.1"/>
    </source>
</evidence>
<dbReference type="Proteomes" id="UP000799444">
    <property type="component" value="Unassembled WGS sequence"/>
</dbReference>
<proteinExistence type="predicted"/>
<evidence type="ECO:0000259" key="2">
    <source>
        <dbReference type="Pfam" id="PF24864"/>
    </source>
</evidence>
<evidence type="ECO:0000256" key="1">
    <source>
        <dbReference type="SAM" id="MobiDB-lite"/>
    </source>
</evidence>
<dbReference type="EMBL" id="ML996097">
    <property type="protein sequence ID" value="KAF2741420.1"/>
    <property type="molecule type" value="Genomic_DNA"/>
</dbReference>
<gene>
    <name evidence="3" type="ORF">EJ04DRAFT_547770</name>
</gene>
<reference evidence="3" key="1">
    <citation type="journal article" date="2020" name="Stud. Mycol.">
        <title>101 Dothideomycetes genomes: a test case for predicting lifestyles and emergence of pathogens.</title>
        <authorList>
            <person name="Haridas S."/>
            <person name="Albert R."/>
            <person name="Binder M."/>
            <person name="Bloem J."/>
            <person name="Labutti K."/>
            <person name="Salamov A."/>
            <person name="Andreopoulos B."/>
            <person name="Baker S."/>
            <person name="Barry K."/>
            <person name="Bills G."/>
            <person name="Bluhm B."/>
            <person name="Cannon C."/>
            <person name="Castanera R."/>
            <person name="Culley D."/>
            <person name="Daum C."/>
            <person name="Ezra D."/>
            <person name="Gonzalez J."/>
            <person name="Henrissat B."/>
            <person name="Kuo A."/>
            <person name="Liang C."/>
            <person name="Lipzen A."/>
            <person name="Lutzoni F."/>
            <person name="Magnuson J."/>
            <person name="Mondo S."/>
            <person name="Nolan M."/>
            <person name="Ohm R."/>
            <person name="Pangilinan J."/>
            <person name="Park H.-J."/>
            <person name="Ramirez L."/>
            <person name="Alfaro M."/>
            <person name="Sun H."/>
            <person name="Tritt A."/>
            <person name="Yoshinaga Y."/>
            <person name="Zwiers L.-H."/>
            <person name="Turgeon B."/>
            <person name="Goodwin S."/>
            <person name="Spatafora J."/>
            <person name="Crous P."/>
            <person name="Grigoriev I."/>
        </authorList>
    </citation>
    <scope>NUCLEOTIDE SEQUENCE</scope>
    <source>
        <strain evidence="3">CBS 125425</strain>
    </source>
</reference>
<dbReference type="OrthoDB" id="4757095at2759"/>
<keyword evidence="4" id="KW-1185">Reference proteome</keyword>
<accession>A0A9P4VAA1</accession>
<sequence>MPTFTFLPRILRFSSQPNPPSSTPAGVPDTSRPSKQPSLSIYPSPKWPRKAITGNPDQYSNQKYSLLFLKLPVELREQIWEYVVGGNLIHMFWSDRETLLGFVCERQKRCISISHEANTGKEVKFRTANMINLTDIDQSKGFMDVLLTCRSAYFEACRALYRTNIFDFSDHWCNIVYLPWNLPLSALSSISHVTVVCYNVPPPSIAMDYTIWKKMWEMLALMPGLRTLRVEMLNQQQASYGFTATPKELMEAEDELLEPVKAVHQRGLMDFKLFLPFPENPQGTAAEELKCQIVRRVGDR</sequence>
<evidence type="ECO:0000313" key="4">
    <source>
        <dbReference type="Proteomes" id="UP000799444"/>
    </source>
</evidence>
<feature type="domain" description="DUF7730" evidence="2">
    <location>
        <begin position="61"/>
        <end position="295"/>
    </location>
</feature>
<dbReference type="PANTHER" id="PTHR38790">
    <property type="entry name" value="2EXR DOMAIN-CONTAINING PROTEIN-RELATED"/>
    <property type="match status" value="1"/>
</dbReference>
<dbReference type="InterPro" id="IPR056632">
    <property type="entry name" value="DUF7730"/>
</dbReference>
<protein>
    <recommendedName>
        <fullName evidence="2">DUF7730 domain-containing protein</fullName>
    </recommendedName>
</protein>
<feature type="region of interest" description="Disordered" evidence="1">
    <location>
        <begin position="12"/>
        <end position="54"/>
    </location>
</feature>
<feature type="compositionally biased region" description="Polar residues" evidence="1">
    <location>
        <begin position="31"/>
        <end position="41"/>
    </location>
</feature>
<dbReference type="Pfam" id="PF24864">
    <property type="entry name" value="DUF7730"/>
    <property type="match status" value="1"/>
</dbReference>
<organism evidence="3 4">
    <name type="scientific">Polyplosphaeria fusca</name>
    <dbReference type="NCBI Taxonomy" id="682080"/>
    <lineage>
        <taxon>Eukaryota</taxon>
        <taxon>Fungi</taxon>
        <taxon>Dikarya</taxon>
        <taxon>Ascomycota</taxon>
        <taxon>Pezizomycotina</taxon>
        <taxon>Dothideomycetes</taxon>
        <taxon>Pleosporomycetidae</taxon>
        <taxon>Pleosporales</taxon>
        <taxon>Tetraplosphaeriaceae</taxon>
        <taxon>Polyplosphaeria</taxon>
    </lineage>
</organism>
<name>A0A9P4VAA1_9PLEO</name>
<comment type="caution">
    <text evidence="3">The sequence shown here is derived from an EMBL/GenBank/DDBJ whole genome shotgun (WGS) entry which is preliminary data.</text>
</comment>